<dbReference type="CDD" id="cd00118">
    <property type="entry name" value="LysM"/>
    <property type="match status" value="4"/>
</dbReference>
<comment type="similarity">
    <text evidence="1">Belongs to the leucine-binding protein family.</text>
</comment>
<dbReference type="Pfam" id="PF01476">
    <property type="entry name" value="LysM"/>
    <property type="match status" value="4"/>
</dbReference>
<feature type="chain" id="PRO_5045340246" evidence="3">
    <location>
        <begin position="21"/>
        <end position="643"/>
    </location>
</feature>
<accession>A0ABW5ITR0</accession>
<dbReference type="PROSITE" id="PS51782">
    <property type="entry name" value="LYSM"/>
    <property type="match status" value="4"/>
</dbReference>
<feature type="signal peptide" evidence="3">
    <location>
        <begin position="1"/>
        <end position="20"/>
    </location>
</feature>
<dbReference type="PANTHER" id="PTHR33734">
    <property type="entry name" value="LYSM DOMAIN-CONTAINING GPI-ANCHORED PROTEIN 2"/>
    <property type="match status" value="1"/>
</dbReference>
<dbReference type="InterPro" id="IPR018392">
    <property type="entry name" value="LysM"/>
</dbReference>
<dbReference type="PANTHER" id="PTHR33734:SF22">
    <property type="entry name" value="MEMBRANE-BOUND LYTIC MUREIN TRANSGLYCOSYLASE D"/>
    <property type="match status" value="1"/>
</dbReference>
<dbReference type="InterPro" id="IPR028082">
    <property type="entry name" value="Peripla_BP_I"/>
</dbReference>
<feature type="domain" description="LysM" evidence="4">
    <location>
        <begin position="220"/>
        <end position="263"/>
    </location>
</feature>
<dbReference type="SUPFAM" id="SSF53822">
    <property type="entry name" value="Periplasmic binding protein-like I"/>
    <property type="match status" value="1"/>
</dbReference>
<keyword evidence="6" id="KW-1185">Reference proteome</keyword>
<protein>
    <submittedName>
        <fullName evidence="5">LysM peptidoglycan-binding domain-containing protein</fullName>
    </submittedName>
</protein>
<dbReference type="InterPro" id="IPR028081">
    <property type="entry name" value="Leu-bd"/>
</dbReference>
<evidence type="ECO:0000256" key="2">
    <source>
        <dbReference type="ARBA" id="ARBA00022729"/>
    </source>
</evidence>
<dbReference type="InterPro" id="IPR036779">
    <property type="entry name" value="LysM_dom_sf"/>
</dbReference>
<comment type="caution">
    <text evidence="5">The sequence shown here is derived from an EMBL/GenBank/DDBJ whole genome shotgun (WGS) entry which is preliminary data.</text>
</comment>
<feature type="domain" description="LysM" evidence="4">
    <location>
        <begin position="24"/>
        <end position="67"/>
    </location>
</feature>
<evidence type="ECO:0000259" key="4">
    <source>
        <dbReference type="PROSITE" id="PS51782"/>
    </source>
</evidence>
<dbReference type="Pfam" id="PF13458">
    <property type="entry name" value="Peripla_BP_6"/>
    <property type="match status" value="1"/>
</dbReference>
<proteinExistence type="inferred from homology"/>
<organism evidence="5 6">
    <name type="scientific">Salinimicrobium flavum</name>
    <dbReference type="NCBI Taxonomy" id="1737065"/>
    <lineage>
        <taxon>Bacteria</taxon>
        <taxon>Pseudomonadati</taxon>
        <taxon>Bacteroidota</taxon>
        <taxon>Flavobacteriia</taxon>
        <taxon>Flavobacteriales</taxon>
        <taxon>Flavobacteriaceae</taxon>
        <taxon>Salinimicrobium</taxon>
    </lineage>
</organism>
<dbReference type="Gene3D" id="3.10.350.10">
    <property type="entry name" value="LysM domain"/>
    <property type="match status" value="4"/>
</dbReference>
<dbReference type="Gene3D" id="3.40.50.2300">
    <property type="match status" value="2"/>
</dbReference>
<dbReference type="RefSeq" id="WP_380748137.1">
    <property type="nucleotide sequence ID" value="NZ_JBHULT010000005.1"/>
</dbReference>
<dbReference type="SUPFAM" id="SSF54106">
    <property type="entry name" value="LysM domain"/>
    <property type="match status" value="4"/>
</dbReference>
<gene>
    <name evidence="5" type="ORF">ACFSTG_02535</name>
</gene>
<dbReference type="Proteomes" id="UP001597468">
    <property type="component" value="Unassembled WGS sequence"/>
</dbReference>
<dbReference type="EMBL" id="JBHULT010000005">
    <property type="protein sequence ID" value="MFD2516758.1"/>
    <property type="molecule type" value="Genomic_DNA"/>
</dbReference>
<reference evidence="6" key="1">
    <citation type="journal article" date="2019" name="Int. J. Syst. Evol. Microbiol.">
        <title>The Global Catalogue of Microorganisms (GCM) 10K type strain sequencing project: providing services to taxonomists for standard genome sequencing and annotation.</title>
        <authorList>
            <consortium name="The Broad Institute Genomics Platform"/>
            <consortium name="The Broad Institute Genome Sequencing Center for Infectious Disease"/>
            <person name="Wu L."/>
            <person name="Ma J."/>
        </authorList>
    </citation>
    <scope>NUCLEOTIDE SEQUENCE [LARGE SCALE GENOMIC DNA]</scope>
    <source>
        <strain evidence="6">KCTC 42585</strain>
    </source>
</reference>
<keyword evidence="2 3" id="KW-0732">Signal</keyword>
<evidence type="ECO:0000256" key="3">
    <source>
        <dbReference type="SAM" id="SignalP"/>
    </source>
</evidence>
<evidence type="ECO:0000256" key="1">
    <source>
        <dbReference type="ARBA" id="ARBA00010062"/>
    </source>
</evidence>
<sequence>MRNLLVLFLFFQMMTTSALAQQYKYHVVKSGETSAEIARMYNTTVETLYRYNPDARSGIRPNDKLVVPISGPENTAQEKAQEKNIKFKTHRVKRKETLFSLSQQYNINIEDIKRFNKHLYSEELRRGEHIRIPLNLPLEVKRQPEAVVERSTSNPLDLSVKEHVVLPKETLYGISRKYNITIAELQRLNPGMETLQPGMIVKVRNGDVEKVVDVEGDLFKYYLVQPQETVFSLTRRFNISRDSLITLNPALAEGLKSGMVLKIPNLEGTEVTAYSEAAFVNLEKRIKNYNTKNIAVMLPFNLHKVERSDTSSNAAETIKKDQVMQISLDFYSGVLMAVDSAKSLGISTNLSFYDTQRNAGKVHAIVNSNDFSNVDAVIGPLLQSTAEAAASGLQSRNIPVISPLTKRQVGSMRNFLQARPSDDMLTSAMISYISENSAGKNLIVIADAGSADKKRQLMSAFPSARTVNPKEGSYIDQKQLANTLVEGRPNWVIIESDKIGVLSNATSYLNSLAGKFDITLLTTDRNNSFDSDNISNSHLGNLKFHFPSVDKTVSEENSGFIRKYAEKYGVEPNTYAVRGFDVTYDVLLRLASSNDLYTSLEEEGTTQYVENKFDYISRANGGYENKAIYIMAYDKGLNLNVVR</sequence>
<feature type="domain" description="LysM" evidence="4">
    <location>
        <begin position="88"/>
        <end position="132"/>
    </location>
</feature>
<feature type="domain" description="LysM" evidence="4">
    <location>
        <begin position="161"/>
        <end position="211"/>
    </location>
</feature>
<name>A0ABW5ITR0_9FLAO</name>
<dbReference type="CDD" id="cd06268">
    <property type="entry name" value="PBP1_ABC_transporter_LIVBP-like"/>
    <property type="match status" value="1"/>
</dbReference>
<dbReference type="SMART" id="SM00257">
    <property type="entry name" value="LysM"/>
    <property type="match status" value="4"/>
</dbReference>
<evidence type="ECO:0000313" key="5">
    <source>
        <dbReference type="EMBL" id="MFD2516758.1"/>
    </source>
</evidence>
<evidence type="ECO:0000313" key="6">
    <source>
        <dbReference type="Proteomes" id="UP001597468"/>
    </source>
</evidence>